<evidence type="ECO:0000256" key="1">
    <source>
        <dbReference type="ARBA" id="ARBA00006484"/>
    </source>
</evidence>
<comment type="similarity">
    <text evidence="1">Belongs to the short-chain dehydrogenases/reductases (SDR) family.</text>
</comment>
<keyword evidence="4" id="KW-1185">Reference proteome</keyword>
<proteinExistence type="inferred from homology"/>
<evidence type="ECO:0000313" key="4">
    <source>
        <dbReference type="Proteomes" id="UP000247810"/>
    </source>
</evidence>
<protein>
    <submittedName>
        <fullName evidence="3">NAD(P)-binding protein</fullName>
    </submittedName>
</protein>
<name>A0A319DKS8_9EURO</name>
<dbReference type="AlphaFoldDB" id="A0A319DKS8"/>
<dbReference type="VEuPathDB" id="FungiDB:BO71DRAFT_480675"/>
<dbReference type="GO" id="GO:0005783">
    <property type="term" value="C:endoplasmic reticulum"/>
    <property type="evidence" value="ECO:0007669"/>
    <property type="project" value="TreeGrafter"/>
</dbReference>
<reference evidence="3 4" key="1">
    <citation type="submission" date="2018-02" db="EMBL/GenBank/DDBJ databases">
        <title>The genomes of Aspergillus section Nigri reveals drivers in fungal speciation.</title>
        <authorList>
            <consortium name="DOE Joint Genome Institute"/>
            <person name="Vesth T.C."/>
            <person name="Nybo J."/>
            <person name="Theobald S."/>
            <person name="Brandl J."/>
            <person name="Frisvad J.C."/>
            <person name="Nielsen K.F."/>
            <person name="Lyhne E.K."/>
            <person name="Kogle M.E."/>
            <person name="Kuo A."/>
            <person name="Riley R."/>
            <person name="Clum A."/>
            <person name="Nolan M."/>
            <person name="Lipzen A."/>
            <person name="Salamov A."/>
            <person name="Henrissat B."/>
            <person name="Wiebenga A."/>
            <person name="De vries R.P."/>
            <person name="Grigoriev I.V."/>
            <person name="Mortensen U.H."/>
            <person name="Andersen M.R."/>
            <person name="Baker S.E."/>
        </authorList>
    </citation>
    <scope>NUCLEOTIDE SEQUENCE [LARGE SCALE GENOMIC DNA]</scope>
    <source>
        <strain evidence="3 4">CBS 707.79</strain>
    </source>
</reference>
<dbReference type="STRING" id="1448320.A0A319DKS8"/>
<sequence length="241" mass="24830">MAPLQTILITGCSANGIGSALAQTLADQGHHVFATARSSSKIPSSLAALSNVTVLPLDLHGAGLDVLVNNAGAGYAVPLLDVDLTQAQQVDDTDIWGPAWARWCPRRGSTLRLELAPLGVSVATLMIGTVTTPFHANEPQLILPSGSWYAAIVETISRWGTGEAGPTGCSAAELAQAIVGDVLGATGAGMFWRGPNCGAVRFVSKWAPGWLLDKMLSGGQGLDQLAAGKPSMSCLTGWDGD</sequence>
<dbReference type="SUPFAM" id="SSF51735">
    <property type="entry name" value="NAD(P)-binding Rossmann-fold domains"/>
    <property type="match status" value="1"/>
</dbReference>
<dbReference type="GO" id="GO:0019433">
    <property type="term" value="P:triglyceride catabolic process"/>
    <property type="evidence" value="ECO:0007669"/>
    <property type="project" value="TreeGrafter"/>
</dbReference>
<evidence type="ECO:0000313" key="3">
    <source>
        <dbReference type="EMBL" id="PYH98136.1"/>
    </source>
</evidence>
<dbReference type="GO" id="GO:0006654">
    <property type="term" value="P:phosphatidic acid biosynthetic process"/>
    <property type="evidence" value="ECO:0007669"/>
    <property type="project" value="TreeGrafter"/>
</dbReference>
<accession>A0A319DKS8</accession>
<keyword evidence="2" id="KW-0560">Oxidoreductase</keyword>
<dbReference type="GO" id="GO:0004806">
    <property type="term" value="F:triacylglycerol lipase activity"/>
    <property type="evidence" value="ECO:0007669"/>
    <property type="project" value="TreeGrafter"/>
</dbReference>
<gene>
    <name evidence="3" type="ORF">BO71DRAFT_480675</name>
</gene>
<dbReference type="InterPro" id="IPR036291">
    <property type="entry name" value="NAD(P)-bd_dom_sf"/>
</dbReference>
<dbReference type="OrthoDB" id="2102561at2759"/>
<dbReference type="Proteomes" id="UP000247810">
    <property type="component" value="Unassembled WGS sequence"/>
</dbReference>
<dbReference type="GO" id="GO:0005811">
    <property type="term" value="C:lipid droplet"/>
    <property type="evidence" value="ECO:0007669"/>
    <property type="project" value="TreeGrafter"/>
</dbReference>
<dbReference type="InterPro" id="IPR002347">
    <property type="entry name" value="SDR_fam"/>
</dbReference>
<dbReference type="Pfam" id="PF00106">
    <property type="entry name" value="adh_short"/>
    <property type="match status" value="1"/>
</dbReference>
<dbReference type="Gene3D" id="3.40.50.720">
    <property type="entry name" value="NAD(P)-binding Rossmann-like Domain"/>
    <property type="match status" value="1"/>
</dbReference>
<evidence type="ECO:0000256" key="2">
    <source>
        <dbReference type="ARBA" id="ARBA00023002"/>
    </source>
</evidence>
<dbReference type="PANTHER" id="PTHR44169:SF6">
    <property type="entry name" value="NADPH-DEPENDENT 1-ACYLDIHYDROXYACETONE PHOSPHATE REDUCTASE"/>
    <property type="match status" value="1"/>
</dbReference>
<dbReference type="GO" id="GO:0000140">
    <property type="term" value="F:acylglycerone-phosphate reductase (NADP+) activity"/>
    <property type="evidence" value="ECO:0007669"/>
    <property type="project" value="TreeGrafter"/>
</dbReference>
<organism evidence="3 4">
    <name type="scientific">Aspergillus ellipticus CBS 707.79</name>
    <dbReference type="NCBI Taxonomy" id="1448320"/>
    <lineage>
        <taxon>Eukaryota</taxon>
        <taxon>Fungi</taxon>
        <taxon>Dikarya</taxon>
        <taxon>Ascomycota</taxon>
        <taxon>Pezizomycotina</taxon>
        <taxon>Eurotiomycetes</taxon>
        <taxon>Eurotiomycetidae</taxon>
        <taxon>Eurotiales</taxon>
        <taxon>Aspergillaceae</taxon>
        <taxon>Aspergillus</taxon>
        <taxon>Aspergillus subgen. Circumdati</taxon>
    </lineage>
</organism>
<dbReference type="EMBL" id="KZ825815">
    <property type="protein sequence ID" value="PYH98136.1"/>
    <property type="molecule type" value="Genomic_DNA"/>
</dbReference>
<dbReference type="PANTHER" id="PTHR44169">
    <property type="entry name" value="NADPH-DEPENDENT 1-ACYLDIHYDROXYACETONE PHOSPHATE REDUCTASE"/>
    <property type="match status" value="1"/>
</dbReference>